<sequence length="173" mass="18888">MYLGRLAPVKGVENLLQAMARLGPDVSLKIYGTGDADYVRRLKALAQTLGITERAVFMGHVDGEAKSQAFFEADVCVVPSYSENFCIVVAEALVHGVPVIVSDRLAWEKVEEVGCGLVAPNDSESLARAMQKISKMELAVMGESGRRWIESEYACPKIALQFKSLYESVIACK</sequence>
<reference evidence="5" key="1">
    <citation type="journal article" date="2024" name="Int. J. Syst. Evol. Microbiol.">
        <title>Methylomarinovum tepidoasis sp. nov., a moderately thermophilic methanotroph of the family Methylothermaceae isolated from a deep-sea hydrothermal field.</title>
        <authorList>
            <person name="Hirayama H."/>
            <person name="Takaki Y."/>
            <person name="Abe M."/>
            <person name="Miyazaki M."/>
            <person name="Uematsu K."/>
            <person name="Matsui Y."/>
            <person name="Takai K."/>
        </authorList>
    </citation>
    <scope>NUCLEOTIDE SEQUENCE [LARGE SCALE GENOMIC DNA]</scope>
    <source>
        <strain evidence="5">IT-9</strain>
    </source>
</reference>
<dbReference type="InterPro" id="IPR001296">
    <property type="entry name" value="Glyco_trans_1"/>
</dbReference>
<evidence type="ECO:0000313" key="4">
    <source>
        <dbReference type="EMBL" id="BCX82254.1"/>
    </source>
</evidence>
<evidence type="ECO:0000256" key="1">
    <source>
        <dbReference type="ARBA" id="ARBA00022676"/>
    </source>
</evidence>
<evidence type="ECO:0000259" key="3">
    <source>
        <dbReference type="Pfam" id="PF00534"/>
    </source>
</evidence>
<evidence type="ECO:0000256" key="2">
    <source>
        <dbReference type="ARBA" id="ARBA00022679"/>
    </source>
</evidence>
<organism evidence="4 5">
    <name type="scientific">Methylomarinovum caldicuralii</name>
    <dbReference type="NCBI Taxonomy" id="438856"/>
    <lineage>
        <taxon>Bacteria</taxon>
        <taxon>Pseudomonadati</taxon>
        <taxon>Pseudomonadota</taxon>
        <taxon>Gammaproteobacteria</taxon>
        <taxon>Methylococcales</taxon>
        <taxon>Methylothermaceae</taxon>
        <taxon>Methylomarinovum</taxon>
    </lineage>
</organism>
<evidence type="ECO:0000313" key="5">
    <source>
        <dbReference type="Proteomes" id="UP001321825"/>
    </source>
</evidence>
<feature type="domain" description="Glycosyl transferase family 1" evidence="3">
    <location>
        <begin position="2"/>
        <end position="149"/>
    </location>
</feature>
<dbReference type="PANTHER" id="PTHR12526">
    <property type="entry name" value="GLYCOSYLTRANSFERASE"/>
    <property type="match status" value="1"/>
</dbReference>
<dbReference type="AlphaFoldDB" id="A0AAU9C564"/>
<dbReference type="GO" id="GO:0016757">
    <property type="term" value="F:glycosyltransferase activity"/>
    <property type="evidence" value="ECO:0007669"/>
    <property type="project" value="UniProtKB-KW"/>
</dbReference>
<accession>A0AAU9C564</accession>
<name>A0AAU9C564_9GAMM</name>
<dbReference type="Gene3D" id="3.40.50.2000">
    <property type="entry name" value="Glycogen Phosphorylase B"/>
    <property type="match status" value="1"/>
</dbReference>
<dbReference type="EMBL" id="AP024714">
    <property type="protein sequence ID" value="BCX82254.1"/>
    <property type="molecule type" value="Genomic_DNA"/>
</dbReference>
<dbReference type="Proteomes" id="UP001321825">
    <property type="component" value="Chromosome"/>
</dbReference>
<dbReference type="PANTHER" id="PTHR12526:SF510">
    <property type="entry name" value="D-INOSITOL 3-PHOSPHATE GLYCOSYLTRANSFERASE"/>
    <property type="match status" value="1"/>
</dbReference>
<keyword evidence="2" id="KW-0808">Transferase</keyword>
<keyword evidence="1" id="KW-0328">Glycosyltransferase</keyword>
<proteinExistence type="predicted"/>
<protein>
    <recommendedName>
        <fullName evidence="3">Glycosyl transferase family 1 domain-containing protein</fullName>
    </recommendedName>
</protein>
<dbReference type="GO" id="GO:1901135">
    <property type="term" value="P:carbohydrate derivative metabolic process"/>
    <property type="evidence" value="ECO:0007669"/>
    <property type="project" value="UniProtKB-ARBA"/>
</dbReference>
<gene>
    <name evidence="4" type="ORF">MIT9_P1840</name>
</gene>
<dbReference type="SUPFAM" id="SSF53756">
    <property type="entry name" value="UDP-Glycosyltransferase/glycogen phosphorylase"/>
    <property type="match status" value="1"/>
</dbReference>
<keyword evidence="5" id="KW-1185">Reference proteome</keyword>
<dbReference type="KEGG" id="mcau:MIT9_P1840"/>
<dbReference type="Pfam" id="PF00534">
    <property type="entry name" value="Glycos_transf_1"/>
    <property type="match status" value="1"/>
</dbReference>